<keyword evidence="3" id="KW-1185">Reference proteome</keyword>
<proteinExistence type="predicted"/>
<comment type="caution">
    <text evidence="2">The sequence shown here is derived from an EMBL/GenBank/DDBJ whole genome shotgun (WGS) entry which is preliminary data.</text>
</comment>
<feature type="region of interest" description="Disordered" evidence="1">
    <location>
        <begin position="35"/>
        <end position="69"/>
    </location>
</feature>
<dbReference type="Proteomes" id="UP001500542">
    <property type="component" value="Unassembled WGS sequence"/>
</dbReference>
<evidence type="ECO:0000256" key="1">
    <source>
        <dbReference type="SAM" id="MobiDB-lite"/>
    </source>
</evidence>
<reference evidence="3" key="1">
    <citation type="journal article" date="2019" name="Int. J. Syst. Evol. Microbiol.">
        <title>The Global Catalogue of Microorganisms (GCM) 10K type strain sequencing project: providing services to taxonomists for standard genome sequencing and annotation.</title>
        <authorList>
            <consortium name="The Broad Institute Genomics Platform"/>
            <consortium name="The Broad Institute Genome Sequencing Center for Infectious Disease"/>
            <person name="Wu L."/>
            <person name="Ma J."/>
        </authorList>
    </citation>
    <scope>NUCLEOTIDE SEQUENCE [LARGE SCALE GENOMIC DNA]</scope>
    <source>
        <strain evidence="3">JCM 10977</strain>
    </source>
</reference>
<name>A0ABP4ANU8_9ACTN</name>
<sequence>MFRPSRDQISSCRTRSNGVLRTRAISVENFARDARGGGVKKSGVNPNRGCTARNNPNSSPAAGPAFPSTHGEYNGRYLCRCSTRTADIVSHNGEVPNRHRNVSA</sequence>
<accession>A0ABP4ANU8</accession>
<gene>
    <name evidence="2" type="ORF">GCM10009554_28040</name>
</gene>
<organism evidence="2 3">
    <name type="scientific">Kribbella koreensis</name>
    <dbReference type="NCBI Taxonomy" id="57909"/>
    <lineage>
        <taxon>Bacteria</taxon>
        <taxon>Bacillati</taxon>
        <taxon>Actinomycetota</taxon>
        <taxon>Actinomycetes</taxon>
        <taxon>Propionibacteriales</taxon>
        <taxon>Kribbellaceae</taxon>
        <taxon>Kribbella</taxon>
    </lineage>
</organism>
<protein>
    <submittedName>
        <fullName evidence="2">Uncharacterized protein</fullName>
    </submittedName>
</protein>
<evidence type="ECO:0000313" key="3">
    <source>
        <dbReference type="Proteomes" id="UP001500542"/>
    </source>
</evidence>
<evidence type="ECO:0000313" key="2">
    <source>
        <dbReference type="EMBL" id="GAA0938764.1"/>
    </source>
</evidence>
<dbReference type="EMBL" id="BAAAHK010000006">
    <property type="protein sequence ID" value="GAA0938764.1"/>
    <property type="molecule type" value="Genomic_DNA"/>
</dbReference>